<reference evidence="1" key="1">
    <citation type="submission" date="2021-06" db="EMBL/GenBank/DDBJ databases">
        <authorList>
            <person name="Kallberg Y."/>
            <person name="Tangrot J."/>
            <person name="Rosling A."/>
        </authorList>
    </citation>
    <scope>NUCLEOTIDE SEQUENCE</scope>
    <source>
        <strain evidence="1">CL356</strain>
    </source>
</reference>
<protein>
    <submittedName>
        <fullName evidence="1">3897_t:CDS:1</fullName>
    </submittedName>
</protein>
<comment type="caution">
    <text evidence="1">The sequence shown here is derived from an EMBL/GenBank/DDBJ whole genome shotgun (WGS) entry which is preliminary data.</text>
</comment>
<organism evidence="1 2">
    <name type="scientific">Acaulospora colombiana</name>
    <dbReference type="NCBI Taxonomy" id="27376"/>
    <lineage>
        <taxon>Eukaryota</taxon>
        <taxon>Fungi</taxon>
        <taxon>Fungi incertae sedis</taxon>
        <taxon>Mucoromycota</taxon>
        <taxon>Glomeromycotina</taxon>
        <taxon>Glomeromycetes</taxon>
        <taxon>Diversisporales</taxon>
        <taxon>Acaulosporaceae</taxon>
        <taxon>Acaulospora</taxon>
    </lineage>
</organism>
<accession>A0ACA9JZ04</accession>
<sequence>MKAIQQLLHQVHWGELDLLVIDMPPGTGDTQLTISQQVVLDGVVIISTPQDIALIDARKGVNMFKKVDVPVSAQKCIDRMDPFYPAKNVYANCKMVTEPNVFERTYQDHDDDCNEAKNMFKVTAFQCGSNDTTLCNNVKNAFETAGQIISQVFYLKVPVSINVTFTNFCEALKLCSIGKKFVAIEFNFDPKKGAAMPSRNMLMLDDDGATRFYPQALVKQFQLSTHPEYAPCDITATFNSQVKWWFREDKRPIKDKERDFLFVVLHEMMHGLGFVSNWADWTNPLNASEALSPYPLLTSDPKGGDAVIFDGFQETCFDKYVIILPSGQHISNITKQLNRFGGGPGTKFANETDFILKFHASPQYKIAKKIFKKAVTANDLGFLPHGESNPRDSVTLETSLNPFVQGASIDHVSNKRYANSSDFLMKFLFKPLETLESLEKRAGSESCGPIGPELRLIMQSLGLIESRLLTMPQNSSGKVYYEADRIIDEKMIGDDWYYYIKWKGMDENGKPWNPTWEPSSYCTPPLIASWEQQKRSAKRKLRSPHDSMSPRPSPASTITEPRKKLLGGNKDDRQLPGSPVIISGNSRAPMVINHSESVLGSSSNLPMVIEDGAPRSFPMNNGSSSRVKAQIQSEKLTDSVTSKIKSTSCGQPSDDSSTSQLSKKSHSSHRTIMLPVPLSPIQQKIYRKIYNSPQLFRAFAEADESSPLSSNSLILTARDQLLMVVDHISLLTSLSNDSNRLPAKNWMLDINKTGKLLLLRRLLTRLSHTNLRIGIALPQGKMMDIFKDFLDSLGHYYLEIHESKSKNSKVTLNYNRESMTCVLFSTSTQGNSDDLSLLDLVIAYDTSFIPQTHLWKSKSNEDIPIIRLVTKNTLEHALNYQLFHEQKVISEMNLSEIKKTISFGSMKKNQIMAPGCEIAQFDVKGVCDKVADWIESGMREELTFGMETAIERIWSKGIGIVTPLASSRVSEKRNSENLDDMGILKRRKVKHDKEPTKNDEGNASKSKKVKSISNSQDVPEKVSRRESSKPILKTPRDDSEKILKHEVSDVINDEKKQTQNLSKPVIEKNSGQSSGSTASKSRSSTLEENGTIESWKQKFIDLQLKFKNQEEIISELQQEKDKYLGLVNELSAELSSTRTQLLDAQAQGKRFRNQNEMSDGETSHELSSTREKLAEALRTISKIKLELETKEAENGNMKKEIEESKFTIKSIKSQLKVVQEESVALRFQLRTDTPVKFTRRTETMDEQIKMLTAANSSLRMQCELYEKQVKIAEENAIRNTDIANLLMKVRGKNLEEVEKFLETKQNEILSGVDENIEASENVSDGRLSSNGMDPLISKQFFNGSSKHYSCSLGKCKNKFRAIEYMNSDNENKG</sequence>
<keyword evidence="2" id="KW-1185">Reference proteome</keyword>
<evidence type="ECO:0000313" key="1">
    <source>
        <dbReference type="EMBL" id="CAG8442930.1"/>
    </source>
</evidence>
<proteinExistence type="predicted"/>
<dbReference type="EMBL" id="CAJVPT010000325">
    <property type="protein sequence ID" value="CAG8442930.1"/>
    <property type="molecule type" value="Genomic_DNA"/>
</dbReference>
<dbReference type="Proteomes" id="UP000789525">
    <property type="component" value="Unassembled WGS sequence"/>
</dbReference>
<name>A0ACA9JZ04_9GLOM</name>
<evidence type="ECO:0000313" key="2">
    <source>
        <dbReference type="Proteomes" id="UP000789525"/>
    </source>
</evidence>
<gene>
    <name evidence="1" type="ORF">ACOLOM_LOCUS351</name>
</gene>